<feature type="transmembrane region" description="Helical" evidence="2">
    <location>
        <begin position="193"/>
        <end position="211"/>
    </location>
</feature>
<name>A0A0C3S8P5_PHLG1</name>
<evidence type="ECO:0000313" key="5">
    <source>
        <dbReference type="Proteomes" id="UP000053257"/>
    </source>
</evidence>
<dbReference type="OrthoDB" id="3060195at2759"/>
<dbReference type="AlphaFoldDB" id="A0A0C3S8P5"/>
<organism evidence="4 5">
    <name type="scientific">Phlebiopsis gigantea (strain 11061_1 CR5-6)</name>
    <name type="common">White-rot fungus</name>
    <name type="synonym">Peniophora gigantea</name>
    <dbReference type="NCBI Taxonomy" id="745531"/>
    <lineage>
        <taxon>Eukaryota</taxon>
        <taxon>Fungi</taxon>
        <taxon>Dikarya</taxon>
        <taxon>Basidiomycota</taxon>
        <taxon>Agaricomycotina</taxon>
        <taxon>Agaricomycetes</taxon>
        <taxon>Polyporales</taxon>
        <taxon>Phanerochaetaceae</taxon>
        <taxon>Phlebiopsis</taxon>
    </lineage>
</organism>
<sequence length="374" mass="40739">MSASSPYSPAVIQAIITGLENGRIAISAGVAAGALCAFDFFLTIGDEQRHIWARRKSLVFLLFVVLRYATLGYQLTFNLAFFLPIHSNLWRFDAELAIPDRCSRCAGIIYVEQALFILSSSALSGVFALRTFAIYQRNWYILAVLAVVAAVKVFISAVDFFVSAQVAAQAGAFAKFASCSSTMGTNYAKWNTASSALALVFDTIVISLTAYRTARSAINTQRLGMQKTYSFYVLRDGLLYYLAIEVLLLFTVIFNQIPSLSIRVARVVIILQTSLAPVLAQRLMLSLRTVDPMNAYLKTASAYSPPGAADVDTVRFAHGTILGNIGAPLRTDDYDADEYEVEDQEAGASVEMRSFEEESAGAGEEETDGAYLAA</sequence>
<protein>
    <recommendedName>
        <fullName evidence="3">DUF6533 domain-containing protein</fullName>
    </recommendedName>
</protein>
<dbReference type="InterPro" id="IPR045340">
    <property type="entry name" value="DUF6533"/>
</dbReference>
<dbReference type="Proteomes" id="UP000053257">
    <property type="component" value="Unassembled WGS sequence"/>
</dbReference>
<evidence type="ECO:0000313" key="4">
    <source>
        <dbReference type="EMBL" id="KIP07587.1"/>
    </source>
</evidence>
<feature type="transmembrane region" description="Helical" evidence="2">
    <location>
        <begin position="139"/>
        <end position="158"/>
    </location>
</feature>
<dbReference type="HOGENOM" id="CLU_739891_0_0_1"/>
<proteinExistence type="predicted"/>
<feature type="domain" description="DUF6533" evidence="3">
    <location>
        <begin position="29"/>
        <end position="71"/>
    </location>
</feature>
<dbReference type="EMBL" id="KN840494">
    <property type="protein sequence ID" value="KIP07587.1"/>
    <property type="molecule type" value="Genomic_DNA"/>
</dbReference>
<keyword evidence="5" id="KW-1185">Reference proteome</keyword>
<reference evidence="4 5" key="1">
    <citation type="journal article" date="2014" name="PLoS Genet.">
        <title>Analysis of the Phlebiopsis gigantea genome, transcriptome and secretome provides insight into its pioneer colonization strategies of wood.</title>
        <authorList>
            <person name="Hori C."/>
            <person name="Ishida T."/>
            <person name="Igarashi K."/>
            <person name="Samejima M."/>
            <person name="Suzuki H."/>
            <person name="Master E."/>
            <person name="Ferreira P."/>
            <person name="Ruiz-Duenas F.J."/>
            <person name="Held B."/>
            <person name="Canessa P."/>
            <person name="Larrondo L.F."/>
            <person name="Schmoll M."/>
            <person name="Druzhinina I.S."/>
            <person name="Kubicek C.P."/>
            <person name="Gaskell J.A."/>
            <person name="Kersten P."/>
            <person name="St John F."/>
            <person name="Glasner J."/>
            <person name="Sabat G."/>
            <person name="Splinter BonDurant S."/>
            <person name="Syed K."/>
            <person name="Yadav J."/>
            <person name="Mgbeahuruike A.C."/>
            <person name="Kovalchuk A."/>
            <person name="Asiegbu F.O."/>
            <person name="Lackner G."/>
            <person name="Hoffmeister D."/>
            <person name="Rencoret J."/>
            <person name="Gutierrez A."/>
            <person name="Sun H."/>
            <person name="Lindquist E."/>
            <person name="Barry K."/>
            <person name="Riley R."/>
            <person name="Grigoriev I.V."/>
            <person name="Henrissat B."/>
            <person name="Kues U."/>
            <person name="Berka R.M."/>
            <person name="Martinez A.T."/>
            <person name="Covert S.F."/>
            <person name="Blanchette R.A."/>
            <person name="Cullen D."/>
        </authorList>
    </citation>
    <scope>NUCLEOTIDE SEQUENCE [LARGE SCALE GENOMIC DNA]</scope>
    <source>
        <strain evidence="4 5">11061_1 CR5-6</strain>
    </source>
</reference>
<evidence type="ECO:0000256" key="2">
    <source>
        <dbReference type="SAM" id="Phobius"/>
    </source>
</evidence>
<gene>
    <name evidence="4" type="ORF">PHLGIDRAFT_127545</name>
</gene>
<dbReference type="Pfam" id="PF20151">
    <property type="entry name" value="DUF6533"/>
    <property type="match status" value="1"/>
</dbReference>
<evidence type="ECO:0000259" key="3">
    <source>
        <dbReference type="Pfam" id="PF20151"/>
    </source>
</evidence>
<feature type="region of interest" description="Disordered" evidence="1">
    <location>
        <begin position="343"/>
        <end position="374"/>
    </location>
</feature>
<feature type="transmembrane region" description="Helical" evidence="2">
    <location>
        <begin position="114"/>
        <end position="132"/>
    </location>
</feature>
<keyword evidence="2" id="KW-0812">Transmembrane</keyword>
<feature type="compositionally biased region" description="Acidic residues" evidence="1">
    <location>
        <begin position="357"/>
        <end position="368"/>
    </location>
</feature>
<accession>A0A0C3S8P5</accession>
<feature type="transmembrane region" description="Helical" evidence="2">
    <location>
        <begin position="57"/>
        <end position="83"/>
    </location>
</feature>
<keyword evidence="2" id="KW-0472">Membrane</keyword>
<feature type="transmembrane region" description="Helical" evidence="2">
    <location>
        <begin position="24"/>
        <end position="45"/>
    </location>
</feature>
<evidence type="ECO:0000256" key="1">
    <source>
        <dbReference type="SAM" id="MobiDB-lite"/>
    </source>
</evidence>
<keyword evidence="2" id="KW-1133">Transmembrane helix</keyword>
<feature type="transmembrane region" description="Helical" evidence="2">
    <location>
        <begin position="232"/>
        <end position="254"/>
    </location>
</feature>